<dbReference type="Pfam" id="PF00745">
    <property type="entry name" value="GlutR_dimer"/>
    <property type="match status" value="1"/>
</dbReference>
<comment type="catalytic activity">
    <reaction evidence="8 9">
        <text>(S)-4-amino-5-oxopentanoate + tRNA(Glu) + NADP(+) = L-glutamyl-tRNA(Glu) + NADPH + H(+)</text>
        <dbReference type="Rhea" id="RHEA:12344"/>
        <dbReference type="Rhea" id="RHEA-COMP:9663"/>
        <dbReference type="Rhea" id="RHEA-COMP:9680"/>
        <dbReference type="ChEBI" id="CHEBI:15378"/>
        <dbReference type="ChEBI" id="CHEBI:57501"/>
        <dbReference type="ChEBI" id="CHEBI:57783"/>
        <dbReference type="ChEBI" id="CHEBI:58349"/>
        <dbReference type="ChEBI" id="CHEBI:78442"/>
        <dbReference type="ChEBI" id="CHEBI:78520"/>
        <dbReference type="EC" id="1.2.1.70"/>
    </reaction>
</comment>
<evidence type="ECO:0000256" key="8">
    <source>
        <dbReference type="ARBA" id="ARBA00047464"/>
    </source>
</evidence>
<keyword evidence="4 9" id="KW-0521">NADP</keyword>
<keyword evidence="5 9" id="KW-0560">Oxidoreductase</keyword>
<dbReference type="SUPFAM" id="SSF69742">
    <property type="entry name" value="Glutamyl tRNA-reductase catalytic, N-terminal domain"/>
    <property type="match status" value="1"/>
</dbReference>
<sequence length="539" mass="59477">MALPSTFSAAKFEALFLKSSSSSSSQFPSRALLPTAFLDHNRKTFVRRGVVRCGAQPSDASVGPNNAISLSALELLKTSAADRYTKERSSIVVIGLSVHTAPVEMREKLAIPEAEWPRAIAELCSLNHIEEAAVLSTCNRMEIYVLALSQHRGVKEVMEWMSKTSSVPLSELSQHRFLLYDNDATQHLFEVSAGLDSLVLGEGQILAQVKQVVKVGQGVNGFGRNISGLFKHAITVGKRVRTETNIASGAVSVSSAAVELAFMKLPEASLDNARMLVIGAGKMGKLVIKHLVAKGCKKMVVVNRTEERVAAIREELKDIEIIYKPLSEMLTCAGEADVVFTSTASETPLFLKSNVKDLPPASQDVGGRRFFIDISVPRNVGSCVSDLEHVRVYNVDDLKEVVAANKEDRLRKAMEAQTIIAEESKQFEAWRDSLETVPTIKKLRAYAERIRLAELERCLGKMGDDIPKKTRRAVDDLSRGIVNKLLHGPMQHLRCDGNDSRTLSETLENMHALNRMFNLDTEISVLEQKIRAKVEQNQK</sequence>
<proteinExistence type="inferred from homology"/>
<protein>
    <recommendedName>
        <fullName evidence="3 9">Glutamyl-tRNA reductase</fullName>
        <ecNumber evidence="3 9">1.2.1.70</ecNumber>
    </recommendedName>
</protein>
<dbReference type="GO" id="GO:0050661">
    <property type="term" value="F:NADP binding"/>
    <property type="evidence" value="ECO:0007669"/>
    <property type="project" value="InterPro"/>
</dbReference>
<dbReference type="SUPFAM" id="SSF51735">
    <property type="entry name" value="NAD(P)-binding Rossmann-fold domains"/>
    <property type="match status" value="1"/>
</dbReference>
<evidence type="ECO:0000313" key="13">
    <source>
        <dbReference type="EMBL" id="QCE16001.1"/>
    </source>
</evidence>
<organism evidence="13 14">
    <name type="scientific">Vigna unguiculata</name>
    <name type="common">Cowpea</name>
    <dbReference type="NCBI Taxonomy" id="3917"/>
    <lineage>
        <taxon>Eukaryota</taxon>
        <taxon>Viridiplantae</taxon>
        <taxon>Streptophyta</taxon>
        <taxon>Embryophyta</taxon>
        <taxon>Tracheophyta</taxon>
        <taxon>Spermatophyta</taxon>
        <taxon>Magnoliopsida</taxon>
        <taxon>eudicotyledons</taxon>
        <taxon>Gunneridae</taxon>
        <taxon>Pentapetalae</taxon>
        <taxon>rosids</taxon>
        <taxon>fabids</taxon>
        <taxon>Fabales</taxon>
        <taxon>Fabaceae</taxon>
        <taxon>Papilionoideae</taxon>
        <taxon>50 kb inversion clade</taxon>
        <taxon>NPAAA clade</taxon>
        <taxon>indigoferoid/millettioid clade</taxon>
        <taxon>Phaseoleae</taxon>
        <taxon>Vigna</taxon>
    </lineage>
</organism>
<dbReference type="HAMAP" id="MF_00087">
    <property type="entry name" value="Glu_tRNA_reductase"/>
    <property type="match status" value="1"/>
</dbReference>
<dbReference type="InterPro" id="IPR006151">
    <property type="entry name" value="Shikm_DH/Glu-tRNA_Rdtase"/>
</dbReference>
<evidence type="ECO:0000259" key="12">
    <source>
        <dbReference type="Pfam" id="PF05201"/>
    </source>
</evidence>
<dbReference type="InterPro" id="IPR015896">
    <property type="entry name" value="4pyrrol_synth_GluRdtase_dimer"/>
</dbReference>
<name>A0A4D6NST5_VIGUN</name>
<dbReference type="Pfam" id="PF05201">
    <property type="entry name" value="GlutR_N"/>
    <property type="match status" value="1"/>
</dbReference>
<keyword evidence="6" id="KW-0149">Chlorophyll biosynthesis</keyword>
<keyword evidence="7 9" id="KW-0627">Porphyrin biosynthesis</keyword>
<evidence type="ECO:0000259" key="10">
    <source>
        <dbReference type="Pfam" id="PF00745"/>
    </source>
</evidence>
<dbReference type="AlphaFoldDB" id="A0A4D6NST5"/>
<dbReference type="GO" id="GO:0006782">
    <property type="term" value="P:protoporphyrinogen IX biosynthetic process"/>
    <property type="evidence" value="ECO:0007669"/>
    <property type="project" value="UniProtKB-UniPathway"/>
</dbReference>
<dbReference type="FunFam" id="3.30.460.30:FF:000001">
    <property type="entry name" value="Glutamyl-tRNA reductase"/>
    <property type="match status" value="1"/>
</dbReference>
<dbReference type="CDD" id="cd05213">
    <property type="entry name" value="NAD_bind_Glutamyl_tRNA_reduct"/>
    <property type="match status" value="1"/>
</dbReference>
<evidence type="ECO:0000256" key="6">
    <source>
        <dbReference type="ARBA" id="ARBA00023171"/>
    </source>
</evidence>
<dbReference type="InterPro" id="IPR015895">
    <property type="entry name" value="4pyrrol_synth_GluRdtase_N"/>
</dbReference>
<reference evidence="13 14" key="1">
    <citation type="submission" date="2019-04" db="EMBL/GenBank/DDBJ databases">
        <title>An improved genome assembly and genetic linkage map for asparagus bean, Vigna unguiculata ssp. sesquipedialis.</title>
        <authorList>
            <person name="Xia Q."/>
            <person name="Zhang R."/>
            <person name="Dong Y."/>
        </authorList>
    </citation>
    <scope>NUCLEOTIDE SEQUENCE [LARGE SCALE GENOMIC DNA]</scope>
    <source>
        <tissue evidence="13">Leaf</tissue>
    </source>
</reference>
<evidence type="ECO:0000256" key="4">
    <source>
        <dbReference type="ARBA" id="ARBA00022857"/>
    </source>
</evidence>
<dbReference type="EMBL" id="CP039355">
    <property type="protein sequence ID" value="QCE16001.1"/>
    <property type="molecule type" value="Genomic_DNA"/>
</dbReference>
<evidence type="ECO:0000256" key="7">
    <source>
        <dbReference type="ARBA" id="ARBA00023244"/>
    </source>
</evidence>
<dbReference type="PANTHER" id="PTHR43120">
    <property type="entry name" value="GLUTAMYL-TRNA REDUCTASE 1, CHLOROPLASTIC"/>
    <property type="match status" value="1"/>
</dbReference>
<dbReference type="SUPFAM" id="SSF69075">
    <property type="entry name" value="Glutamyl tRNA-reductase dimerization domain"/>
    <property type="match status" value="1"/>
</dbReference>
<evidence type="ECO:0000313" key="14">
    <source>
        <dbReference type="Proteomes" id="UP000501690"/>
    </source>
</evidence>
<feature type="domain" description="Glutamyl-tRNA reductase N-terminal" evidence="12">
    <location>
        <begin position="94"/>
        <end position="244"/>
    </location>
</feature>
<feature type="domain" description="Quinate/shikimate 5-dehydrogenase/glutamyl-tRNA reductase" evidence="11">
    <location>
        <begin position="262"/>
        <end position="401"/>
    </location>
</feature>
<dbReference type="Gramene" id="Vigun09g187100.1.v1.2">
    <property type="protein sequence ID" value="Vigun09g187100.1.v1.2"/>
    <property type="gene ID" value="Vigun09g187100.v1.2"/>
</dbReference>
<dbReference type="UniPathway" id="UPA00251">
    <property type="reaction ID" value="UER00316"/>
</dbReference>
<keyword evidence="14" id="KW-1185">Reference proteome</keyword>
<dbReference type="GO" id="GO:0008883">
    <property type="term" value="F:glutamyl-tRNA reductase activity"/>
    <property type="evidence" value="ECO:0007669"/>
    <property type="project" value="UniProtKB-EC"/>
</dbReference>
<comment type="pathway">
    <text evidence="1 9">Porphyrin-containing compound metabolism; protoporphyrin-IX biosynthesis; 5-aminolevulinate from L-glutamyl-tRNA(Glu): step 1/2.</text>
</comment>
<dbReference type="Gene3D" id="3.40.50.720">
    <property type="entry name" value="NAD(P)-binding Rossmann-like Domain"/>
    <property type="match status" value="1"/>
</dbReference>
<comment type="similarity">
    <text evidence="2 9">Belongs to the glutamyl-tRNA reductase family.</text>
</comment>
<evidence type="ECO:0000256" key="9">
    <source>
        <dbReference type="RuleBase" id="RU000584"/>
    </source>
</evidence>
<gene>
    <name evidence="13" type="ORF">DEO72_LG11g3014</name>
</gene>
<dbReference type="NCBIfam" id="NF000744">
    <property type="entry name" value="PRK00045.1-3"/>
    <property type="match status" value="1"/>
</dbReference>
<evidence type="ECO:0000256" key="1">
    <source>
        <dbReference type="ARBA" id="ARBA00005059"/>
    </source>
</evidence>
<dbReference type="InterPro" id="IPR018214">
    <property type="entry name" value="GluRdtase_CS"/>
</dbReference>
<dbReference type="PROSITE" id="PS00747">
    <property type="entry name" value="GLUTR"/>
    <property type="match status" value="1"/>
</dbReference>
<feature type="domain" description="Tetrapyrrole biosynthesis glutamyl-tRNA reductase dimerisation" evidence="10">
    <location>
        <begin position="415"/>
        <end position="519"/>
    </location>
</feature>
<evidence type="ECO:0000259" key="11">
    <source>
        <dbReference type="Pfam" id="PF01488"/>
    </source>
</evidence>
<dbReference type="Gene3D" id="3.30.460.30">
    <property type="entry name" value="Glutamyl-tRNA reductase, N-terminal domain"/>
    <property type="match status" value="1"/>
</dbReference>
<dbReference type="InterPro" id="IPR036453">
    <property type="entry name" value="GluRdtase_dimer_dom_sf"/>
</dbReference>
<dbReference type="EC" id="1.2.1.70" evidence="3 9"/>
<accession>A0A4D6NST5</accession>
<evidence type="ECO:0000256" key="2">
    <source>
        <dbReference type="ARBA" id="ARBA00005916"/>
    </source>
</evidence>
<dbReference type="InterPro" id="IPR000343">
    <property type="entry name" value="4pyrrol_synth_GluRdtase"/>
</dbReference>
<evidence type="ECO:0000256" key="5">
    <source>
        <dbReference type="ARBA" id="ARBA00023002"/>
    </source>
</evidence>
<dbReference type="OrthoDB" id="424281at2759"/>
<dbReference type="Pfam" id="PF01488">
    <property type="entry name" value="Shikimate_DH"/>
    <property type="match status" value="1"/>
</dbReference>
<dbReference type="InterPro" id="IPR036343">
    <property type="entry name" value="GluRdtase_N_sf"/>
</dbReference>
<dbReference type="PANTHER" id="PTHR43120:SF1">
    <property type="entry name" value="GLUTAMYL-TRNA REDUCTASE 1, CHLOROPLASTIC"/>
    <property type="match status" value="1"/>
</dbReference>
<dbReference type="Proteomes" id="UP000501690">
    <property type="component" value="Linkage Group LG11"/>
</dbReference>
<evidence type="ECO:0000256" key="3">
    <source>
        <dbReference type="ARBA" id="ARBA00012970"/>
    </source>
</evidence>
<dbReference type="NCBIfam" id="TIGR01035">
    <property type="entry name" value="hemA"/>
    <property type="match status" value="1"/>
</dbReference>
<dbReference type="FunFam" id="3.40.50.720:FF:000031">
    <property type="entry name" value="Glutamyl-tRNA reductase"/>
    <property type="match status" value="1"/>
</dbReference>
<dbReference type="GO" id="GO:0015995">
    <property type="term" value="P:chlorophyll biosynthetic process"/>
    <property type="evidence" value="ECO:0007669"/>
    <property type="project" value="UniProtKB-KW"/>
</dbReference>
<dbReference type="InterPro" id="IPR036291">
    <property type="entry name" value="NAD(P)-bd_dom_sf"/>
</dbReference>